<dbReference type="Pfam" id="PF00160">
    <property type="entry name" value="Pro_isomerase"/>
    <property type="match status" value="1"/>
</dbReference>
<dbReference type="OrthoDB" id="9807797at2"/>
<dbReference type="EMBL" id="UXAW01000088">
    <property type="protein sequence ID" value="VDC31763.1"/>
    <property type="molecule type" value="Genomic_DNA"/>
</dbReference>
<protein>
    <recommendedName>
        <fullName evidence="4">Peptidyl-prolyl cis-trans isomerase</fullName>
        <shortName evidence="4">PPIase</shortName>
        <ecNumber evidence="4">5.2.1.8</ecNumber>
    </recommendedName>
</protein>
<feature type="compositionally biased region" description="Low complexity" evidence="5">
    <location>
        <begin position="224"/>
        <end position="241"/>
    </location>
</feature>
<organism evidence="7 8">
    <name type="scientific">Pseudogemmobacter humi</name>
    <dbReference type="NCBI Taxonomy" id="2483812"/>
    <lineage>
        <taxon>Bacteria</taxon>
        <taxon>Pseudomonadati</taxon>
        <taxon>Pseudomonadota</taxon>
        <taxon>Alphaproteobacteria</taxon>
        <taxon>Rhodobacterales</taxon>
        <taxon>Paracoccaceae</taxon>
        <taxon>Pseudogemmobacter</taxon>
    </lineage>
</organism>
<dbReference type="GO" id="GO:0006457">
    <property type="term" value="P:protein folding"/>
    <property type="evidence" value="ECO:0007669"/>
    <property type="project" value="InterPro"/>
</dbReference>
<evidence type="ECO:0000313" key="8">
    <source>
        <dbReference type="Proteomes" id="UP000277498"/>
    </source>
</evidence>
<evidence type="ECO:0000256" key="2">
    <source>
        <dbReference type="ARBA" id="ARBA00023110"/>
    </source>
</evidence>
<keyword evidence="4" id="KW-0732">Signal</keyword>
<comment type="function">
    <text evidence="4">PPIases accelerate the folding of proteins. It catalyzes the cis-trans isomerization of proline imidic peptide bonds in oligopeptides.</text>
</comment>
<evidence type="ECO:0000313" key="7">
    <source>
        <dbReference type="EMBL" id="VDC31763.1"/>
    </source>
</evidence>
<comment type="catalytic activity">
    <reaction evidence="4">
        <text>[protein]-peptidylproline (omega=180) = [protein]-peptidylproline (omega=0)</text>
        <dbReference type="Rhea" id="RHEA:16237"/>
        <dbReference type="Rhea" id="RHEA-COMP:10747"/>
        <dbReference type="Rhea" id="RHEA-COMP:10748"/>
        <dbReference type="ChEBI" id="CHEBI:83833"/>
        <dbReference type="ChEBI" id="CHEBI:83834"/>
        <dbReference type="EC" id="5.2.1.8"/>
    </reaction>
</comment>
<dbReference type="EC" id="5.2.1.8" evidence="4"/>
<proteinExistence type="inferred from homology"/>
<evidence type="ECO:0000256" key="5">
    <source>
        <dbReference type="SAM" id="MobiDB-lite"/>
    </source>
</evidence>
<reference evidence="7 8" key="1">
    <citation type="submission" date="2018-11" db="EMBL/GenBank/DDBJ databases">
        <authorList>
            <person name="Criscuolo A."/>
        </authorList>
    </citation>
    <scope>NUCLEOTIDE SEQUENCE [LARGE SCALE GENOMIC DNA]</scope>
    <source>
        <strain evidence="7">ACIP111625</strain>
    </source>
</reference>
<dbReference type="CDD" id="cd00317">
    <property type="entry name" value="cyclophilin"/>
    <property type="match status" value="1"/>
</dbReference>
<evidence type="ECO:0000256" key="1">
    <source>
        <dbReference type="ARBA" id="ARBA00007365"/>
    </source>
</evidence>
<dbReference type="SUPFAM" id="SSF50891">
    <property type="entry name" value="Cyclophilin-like"/>
    <property type="match status" value="1"/>
</dbReference>
<dbReference type="InterPro" id="IPR020892">
    <property type="entry name" value="Cyclophilin-type_PPIase_CS"/>
</dbReference>
<keyword evidence="3 4" id="KW-0413">Isomerase</keyword>
<dbReference type="GO" id="GO:0003755">
    <property type="term" value="F:peptidyl-prolyl cis-trans isomerase activity"/>
    <property type="evidence" value="ECO:0007669"/>
    <property type="project" value="UniProtKB-UniRule"/>
</dbReference>
<keyword evidence="8" id="KW-1185">Reference proteome</keyword>
<comment type="similarity">
    <text evidence="1 4">Belongs to the cyclophilin-type PPIase family.</text>
</comment>
<dbReference type="AlphaFoldDB" id="A0A3P5XJF8"/>
<feature type="signal peptide" evidence="4">
    <location>
        <begin position="1"/>
        <end position="18"/>
    </location>
</feature>
<sequence>MLRKLALLSVFAAAPALAEGVPDLPGPNLVIEITGEANGRVVIDLLSDKAPKHVEQIVALAKSGAYDGVVFHRVMEGFMAQTGDVQFGNPGKLEATIAALPKGAAEGTVQVQGMEIPVEYIGPGMGGSELPDIAAEFSDISFQRGIVGMARSEDPNSANSQFFIMFAPGDFLDGQYTVVGRVIEGMDVVDQIKRGDSARNGAVEGAPDVMAKVTVEGEAEEAETAAPAAEAPAADAPAAEEAPAEEAPAEEAPAGEAAPAE</sequence>
<dbReference type="PANTHER" id="PTHR45625">
    <property type="entry name" value="PEPTIDYL-PROLYL CIS-TRANS ISOMERASE-RELATED"/>
    <property type="match status" value="1"/>
</dbReference>
<dbReference type="PANTHER" id="PTHR45625:SF4">
    <property type="entry name" value="PEPTIDYLPROLYL ISOMERASE DOMAIN AND WD REPEAT-CONTAINING PROTEIN 1"/>
    <property type="match status" value="1"/>
</dbReference>
<feature type="region of interest" description="Disordered" evidence="5">
    <location>
        <begin position="215"/>
        <end position="261"/>
    </location>
</feature>
<dbReference type="InterPro" id="IPR044666">
    <property type="entry name" value="Cyclophilin_A-like"/>
</dbReference>
<accession>A0A3P5XJF8</accession>
<gene>
    <name evidence="7" type="ORF">XINFAN_03118</name>
</gene>
<keyword evidence="2 4" id="KW-0697">Rotamase</keyword>
<dbReference type="PROSITE" id="PS50072">
    <property type="entry name" value="CSA_PPIASE_2"/>
    <property type="match status" value="1"/>
</dbReference>
<evidence type="ECO:0000256" key="3">
    <source>
        <dbReference type="ARBA" id="ARBA00023235"/>
    </source>
</evidence>
<dbReference type="Gene3D" id="2.40.100.10">
    <property type="entry name" value="Cyclophilin-like"/>
    <property type="match status" value="1"/>
</dbReference>
<evidence type="ECO:0000256" key="4">
    <source>
        <dbReference type="RuleBase" id="RU363019"/>
    </source>
</evidence>
<dbReference type="Proteomes" id="UP000277498">
    <property type="component" value="Unassembled WGS sequence"/>
</dbReference>
<dbReference type="InterPro" id="IPR029000">
    <property type="entry name" value="Cyclophilin-like_dom_sf"/>
</dbReference>
<feature type="compositionally biased region" description="Low complexity" evidence="5">
    <location>
        <begin position="250"/>
        <end position="261"/>
    </location>
</feature>
<dbReference type="PRINTS" id="PR00153">
    <property type="entry name" value="CSAPPISMRASE"/>
</dbReference>
<feature type="domain" description="PPIase cyclophilin-type" evidence="6">
    <location>
        <begin position="28"/>
        <end position="218"/>
    </location>
</feature>
<dbReference type="PROSITE" id="PS00170">
    <property type="entry name" value="CSA_PPIASE_1"/>
    <property type="match status" value="1"/>
</dbReference>
<feature type="chain" id="PRO_5017846293" description="Peptidyl-prolyl cis-trans isomerase" evidence="4">
    <location>
        <begin position="19"/>
        <end position="261"/>
    </location>
</feature>
<evidence type="ECO:0000259" key="6">
    <source>
        <dbReference type="PROSITE" id="PS50072"/>
    </source>
</evidence>
<dbReference type="InterPro" id="IPR002130">
    <property type="entry name" value="Cyclophilin-type_PPIase_dom"/>
</dbReference>
<name>A0A3P5XJF8_9RHOB</name>